<dbReference type="EMBL" id="ASPP01012721">
    <property type="protein sequence ID" value="ETO20328.1"/>
    <property type="molecule type" value="Genomic_DNA"/>
</dbReference>
<protein>
    <submittedName>
        <fullName evidence="2">Uncharacterized protein</fullName>
    </submittedName>
</protein>
<evidence type="ECO:0000313" key="3">
    <source>
        <dbReference type="Proteomes" id="UP000023152"/>
    </source>
</evidence>
<dbReference type="AlphaFoldDB" id="X6N370"/>
<accession>X6N370</accession>
<comment type="caution">
    <text evidence="2">The sequence shown here is derived from an EMBL/GenBank/DDBJ whole genome shotgun (WGS) entry which is preliminary data.</text>
</comment>
<proteinExistence type="predicted"/>
<sequence length="454" mass="50655">MITVSVKRAVANSSSGGDNTKNVTDPNEHDANNASSSTSGYQYYLQCFDLSPALGGYNPEEDDSGSVEDGGNDDEVEDDAIAERTKIFTLQDHPGRICFNNDGNQIFMGMDIDPNSEENEKRRPAFLVFLNLTDNQLHRCRTVDRIIDHQTEFVADLSLNNDRSLMIVATGTHQGNGRLNRWGLDSDETRIIERNSTSQASFMKWTEDDSWLIIGRKNGAVEVMPIPRLPQKNEDAPTSGKTTQQKLSSDDETSSVGNTTKHEENVEVEREPQVSTLERKWSFNVHNGKIFHITTSNGLLITSAELGNLEYESFFAHHILWDIRSLMNYGHEPKIIATLGNLHALEKDITRLIELSPVTTRHVREGGGPGTLLAATGHCNLFCHNVAGMSNDRPQGANTNKSVHFFVCYLKNGGFLVIPRQKAFLYRVKGTNKFFKNSLRVSSSEIKTFVFIIG</sequence>
<name>X6N370_RETFI</name>
<dbReference type="SUPFAM" id="SSF50978">
    <property type="entry name" value="WD40 repeat-like"/>
    <property type="match status" value="1"/>
</dbReference>
<dbReference type="InterPro" id="IPR036322">
    <property type="entry name" value="WD40_repeat_dom_sf"/>
</dbReference>
<organism evidence="2 3">
    <name type="scientific">Reticulomyxa filosa</name>
    <dbReference type="NCBI Taxonomy" id="46433"/>
    <lineage>
        <taxon>Eukaryota</taxon>
        <taxon>Sar</taxon>
        <taxon>Rhizaria</taxon>
        <taxon>Retaria</taxon>
        <taxon>Foraminifera</taxon>
        <taxon>Monothalamids</taxon>
        <taxon>Reticulomyxidae</taxon>
        <taxon>Reticulomyxa</taxon>
    </lineage>
</organism>
<evidence type="ECO:0000256" key="1">
    <source>
        <dbReference type="SAM" id="MobiDB-lite"/>
    </source>
</evidence>
<feature type="compositionally biased region" description="Basic and acidic residues" evidence="1">
    <location>
        <begin position="260"/>
        <end position="273"/>
    </location>
</feature>
<feature type="region of interest" description="Disordered" evidence="1">
    <location>
        <begin position="55"/>
        <end position="75"/>
    </location>
</feature>
<feature type="compositionally biased region" description="Polar residues" evidence="1">
    <location>
        <begin position="11"/>
        <end position="25"/>
    </location>
</feature>
<feature type="compositionally biased region" description="Acidic residues" evidence="1">
    <location>
        <begin position="59"/>
        <end position="75"/>
    </location>
</feature>
<dbReference type="Proteomes" id="UP000023152">
    <property type="component" value="Unassembled WGS sequence"/>
</dbReference>
<feature type="region of interest" description="Disordered" evidence="1">
    <location>
        <begin position="9"/>
        <end position="37"/>
    </location>
</feature>
<gene>
    <name evidence="2" type="ORF">RFI_16888</name>
</gene>
<reference evidence="2 3" key="1">
    <citation type="journal article" date="2013" name="Curr. Biol.">
        <title>The Genome of the Foraminiferan Reticulomyxa filosa.</title>
        <authorList>
            <person name="Glockner G."/>
            <person name="Hulsmann N."/>
            <person name="Schleicher M."/>
            <person name="Noegel A.A."/>
            <person name="Eichinger L."/>
            <person name="Gallinger C."/>
            <person name="Pawlowski J."/>
            <person name="Sierra R."/>
            <person name="Euteneuer U."/>
            <person name="Pillet L."/>
            <person name="Moustafa A."/>
            <person name="Platzer M."/>
            <person name="Groth M."/>
            <person name="Szafranski K."/>
            <person name="Schliwa M."/>
        </authorList>
    </citation>
    <scope>NUCLEOTIDE SEQUENCE [LARGE SCALE GENOMIC DNA]</scope>
</reference>
<keyword evidence="3" id="KW-1185">Reference proteome</keyword>
<feature type="region of interest" description="Disordered" evidence="1">
    <location>
        <begin position="227"/>
        <end position="273"/>
    </location>
</feature>
<evidence type="ECO:0000313" key="2">
    <source>
        <dbReference type="EMBL" id="ETO20328.1"/>
    </source>
</evidence>